<dbReference type="InterPro" id="IPR037069">
    <property type="entry name" value="AcylCoA_DH/ox_N_sf"/>
</dbReference>
<proteinExistence type="inferred from homology"/>
<feature type="domain" description="Acyl-CoA dehydrogenase/oxidase C-terminal" evidence="7">
    <location>
        <begin position="229"/>
        <end position="377"/>
    </location>
</feature>
<comment type="similarity">
    <text evidence="2 6">Belongs to the acyl-CoA dehydrogenase family.</text>
</comment>
<dbReference type="InterPro" id="IPR009100">
    <property type="entry name" value="AcylCoA_DH/oxidase_NM_dom_sf"/>
</dbReference>
<dbReference type="InterPro" id="IPR050741">
    <property type="entry name" value="Acyl-CoA_dehydrogenase"/>
</dbReference>
<evidence type="ECO:0000256" key="5">
    <source>
        <dbReference type="ARBA" id="ARBA00023002"/>
    </source>
</evidence>
<dbReference type="Proteomes" id="UP001379235">
    <property type="component" value="Unassembled WGS sequence"/>
</dbReference>
<protein>
    <submittedName>
        <fullName evidence="9">Acyl-CoA dehydrogenase family protein</fullName>
    </submittedName>
</protein>
<evidence type="ECO:0000256" key="6">
    <source>
        <dbReference type="RuleBase" id="RU362125"/>
    </source>
</evidence>
<accession>A0ABU8SA28</accession>
<name>A0ABU8SA28_9SPHN</name>
<dbReference type="Gene3D" id="1.10.540.10">
    <property type="entry name" value="Acyl-CoA dehydrogenase/oxidase, N-terminal domain"/>
    <property type="match status" value="1"/>
</dbReference>
<sequence length="386" mass="41596">MTDLALDIASRVEAFVRGTVFGYEQDPRWETHGPSAELVAEMRAAAKAAGVLTPHILPGGKHLSQRETALVLQASGLSPLGPVAVNTAAPDEGNMLLLGRVATIAQRARYLAPLVAGETRSSFLMTEPASENGAGSDPSLLRTAARRQGDEWVIDGRKTFVTGIDGASCGIIMARTGEEATMFLAPLPNPAVRIERIIDTIDSTMPGGHAVVTIEDLRLTDADVLGEIGRGFEYAQVRLAPARLSHCMRWLGAAKRAHAIASDYACRRRAFGRLLIDHEGVGFQLADNVIDLRTCEQMIAWCADELDSGKRGSAESSVTKVAVSEALFRIADRCVQVMGATGISDDTVVARIFREIRAFRIYDGPTEVHKFALARRIRRSHLGADG</sequence>
<dbReference type="PANTHER" id="PTHR48083">
    <property type="entry name" value="MEDIUM-CHAIN SPECIFIC ACYL-COA DEHYDROGENASE, MITOCHONDRIAL-RELATED"/>
    <property type="match status" value="1"/>
</dbReference>
<dbReference type="RefSeq" id="WP_339967638.1">
    <property type="nucleotide sequence ID" value="NZ_JBBHJY010000006.1"/>
</dbReference>
<dbReference type="Pfam" id="PF00441">
    <property type="entry name" value="Acyl-CoA_dh_1"/>
    <property type="match status" value="1"/>
</dbReference>
<evidence type="ECO:0000256" key="3">
    <source>
        <dbReference type="ARBA" id="ARBA00022630"/>
    </source>
</evidence>
<keyword evidence="3 6" id="KW-0285">Flavoprotein</keyword>
<comment type="cofactor">
    <cofactor evidence="1 6">
        <name>FAD</name>
        <dbReference type="ChEBI" id="CHEBI:57692"/>
    </cofactor>
</comment>
<dbReference type="Pfam" id="PF02770">
    <property type="entry name" value="Acyl-CoA_dh_M"/>
    <property type="match status" value="1"/>
</dbReference>
<comment type="caution">
    <text evidence="9">The sequence shown here is derived from an EMBL/GenBank/DDBJ whole genome shotgun (WGS) entry which is preliminary data.</text>
</comment>
<dbReference type="PANTHER" id="PTHR48083:SF13">
    <property type="entry name" value="ACYL-COA DEHYDROGENASE FAMILY MEMBER 11"/>
    <property type="match status" value="1"/>
</dbReference>
<dbReference type="InterPro" id="IPR006091">
    <property type="entry name" value="Acyl-CoA_Oxase/DH_mid-dom"/>
</dbReference>
<evidence type="ECO:0000259" key="7">
    <source>
        <dbReference type="Pfam" id="PF00441"/>
    </source>
</evidence>
<dbReference type="InterPro" id="IPR036250">
    <property type="entry name" value="AcylCo_DH-like_C"/>
</dbReference>
<gene>
    <name evidence="9" type="ORF">WG900_12915</name>
</gene>
<dbReference type="Gene3D" id="2.40.110.10">
    <property type="entry name" value="Butyryl-CoA Dehydrogenase, subunit A, domain 2"/>
    <property type="match status" value="1"/>
</dbReference>
<dbReference type="EMBL" id="JBBHJY010000006">
    <property type="protein sequence ID" value="MEJ6010817.1"/>
    <property type="molecule type" value="Genomic_DNA"/>
</dbReference>
<keyword evidence="4 6" id="KW-0274">FAD</keyword>
<evidence type="ECO:0000259" key="8">
    <source>
        <dbReference type="Pfam" id="PF02770"/>
    </source>
</evidence>
<evidence type="ECO:0000256" key="2">
    <source>
        <dbReference type="ARBA" id="ARBA00009347"/>
    </source>
</evidence>
<keyword evidence="10" id="KW-1185">Reference proteome</keyword>
<dbReference type="Gene3D" id="1.20.140.10">
    <property type="entry name" value="Butyryl-CoA Dehydrogenase, subunit A, domain 3"/>
    <property type="match status" value="1"/>
</dbReference>
<dbReference type="SUPFAM" id="SSF56645">
    <property type="entry name" value="Acyl-CoA dehydrogenase NM domain-like"/>
    <property type="match status" value="1"/>
</dbReference>
<evidence type="ECO:0000256" key="4">
    <source>
        <dbReference type="ARBA" id="ARBA00022827"/>
    </source>
</evidence>
<feature type="domain" description="Acyl-CoA oxidase/dehydrogenase middle" evidence="8">
    <location>
        <begin position="129"/>
        <end position="197"/>
    </location>
</feature>
<evidence type="ECO:0000313" key="9">
    <source>
        <dbReference type="EMBL" id="MEJ6010817.1"/>
    </source>
</evidence>
<reference evidence="9 10" key="1">
    <citation type="submission" date="2024-03" db="EMBL/GenBank/DDBJ databases">
        <authorList>
            <person name="Jo J.-H."/>
        </authorList>
    </citation>
    <scope>NUCLEOTIDE SEQUENCE [LARGE SCALE GENOMIC DNA]</scope>
    <source>
        <strain evidence="9 10">AS3R-12</strain>
    </source>
</reference>
<organism evidence="9 10">
    <name type="scientific">Novosphingobium aquae</name>
    <dbReference type="NCBI Taxonomy" id="3133435"/>
    <lineage>
        <taxon>Bacteria</taxon>
        <taxon>Pseudomonadati</taxon>
        <taxon>Pseudomonadota</taxon>
        <taxon>Alphaproteobacteria</taxon>
        <taxon>Sphingomonadales</taxon>
        <taxon>Sphingomonadaceae</taxon>
        <taxon>Novosphingobium</taxon>
    </lineage>
</organism>
<dbReference type="InterPro" id="IPR046373">
    <property type="entry name" value="Acyl-CoA_Oxase/DH_mid-dom_sf"/>
</dbReference>
<evidence type="ECO:0000313" key="10">
    <source>
        <dbReference type="Proteomes" id="UP001379235"/>
    </source>
</evidence>
<dbReference type="SUPFAM" id="SSF47203">
    <property type="entry name" value="Acyl-CoA dehydrogenase C-terminal domain-like"/>
    <property type="match status" value="1"/>
</dbReference>
<keyword evidence="5 6" id="KW-0560">Oxidoreductase</keyword>
<dbReference type="InterPro" id="IPR009075">
    <property type="entry name" value="AcylCo_DH/oxidase_C"/>
</dbReference>
<evidence type="ECO:0000256" key="1">
    <source>
        <dbReference type="ARBA" id="ARBA00001974"/>
    </source>
</evidence>